<feature type="transmembrane region" description="Helical" evidence="13">
    <location>
        <begin position="38"/>
        <end position="62"/>
    </location>
</feature>
<feature type="transmembrane region" description="Helical" evidence="13">
    <location>
        <begin position="68"/>
        <end position="87"/>
    </location>
</feature>
<dbReference type="EMBL" id="JAACNH010000006">
    <property type="protein sequence ID" value="KAG8441525.1"/>
    <property type="molecule type" value="Genomic_DNA"/>
</dbReference>
<dbReference type="PANTHER" id="PTHR24242:SF253">
    <property type="entry name" value="OLFACTORY RECEPTOR-RELATED"/>
    <property type="match status" value="1"/>
</dbReference>
<dbReference type="Proteomes" id="UP000812440">
    <property type="component" value="Chromosome 3"/>
</dbReference>
<dbReference type="PANTHER" id="PTHR24242">
    <property type="entry name" value="G-PROTEIN COUPLED RECEPTOR"/>
    <property type="match status" value="1"/>
</dbReference>
<dbReference type="OrthoDB" id="5967130at2759"/>
<keyword evidence="12" id="KW-0807">Transducer</keyword>
<dbReference type="InterPro" id="IPR017452">
    <property type="entry name" value="GPCR_Rhodpsn_7TM"/>
</dbReference>
<keyword evidence="16" id="KW-1185">Reference proteome</keyword>
<sequence length="271" mass="30481">MYILTVWENVLIIVLVSTNQKLQTPMYFFLKQLSISDLLVTGNIVPIMLLTVINKVATLSLVGCITQLYFFGSLETFQCLLLTIMSYDRFLAICNPLRYSSIMNHRVCFTSIFLSWITGFLILLMVLSNIGKLQFCKHNTIDHFFCDLAPLLELSCSDNSAVKTQVVLDIIPLTCLPLLLIIVSYVYIINTILNIETRSGRQKAFSTCSSHLTVVSIFYGTLLSIYVIGPGKESVNSTKVLSLLNTVVVPFVNPAIYSLRNQDIRESLNKL</sequence>
<dbReference type="InterPro" id="IPR000725">
    <property type="entry name" value="Olfact_rcpt"/>
</dbReference>
<comment type="caution">
    <text evidence="15">The sequence shown here is derived from an EMBL/GenBank/DDBJ whole genome shotgun (WGS) entry which is preliminary data.</text>
</comment>
<dbReference type="PRINTS" id="PR00245">
    <property type="entry name" value="OLFACTORYR"/>
</dbReference>
<keyword evidence="11" id="KW-0325">Glycoprotein</keyword>
<feature type="non-terminal residue" evidence="15">
    <location>
        <position position="1"/>
    </location>
</feature>
<accession>A0A8T2J8E1</accession>
<name>A0A8T2J8E1_9PIPI</name>
<keyword evidence="9" id="KW-1015">Disulfide bond</keyword>
<reference evidence="15" key="1">
    <citation type="thesis" date="2020" institute="ProQuest LLC" country="789 East Eisenhower Parkway, Ann Arbor, MI, USA">
        <title>Comparative Genomics and Chromosome Evolution.</title>
        <authorList>
            <person name="Mudd A.B."/>
        </authorList>
    </citation>
    <scope>NUCLEOTIDE SEQUENCE</scope>
    <source>
        <strain evidence="15">Female2</strain>
        <tissue evidence="15">Blood</tissue>
    </source>
</reference>
<dbReference type="InterPro" id="IPR050939">
    <property type="entry name" value="Olfactory_GPCR1"/>
</dbReference>
<keyword evidence="4 13" id="KW-0812">Transmembrane</keyword>
<gene>
    <name evidence="15" type="ORF">GDO86_007045</name>
</gene>
<dbReference type="Gene3D" id="1.20.1070.10">
    <property type="entry name" value="Rhodopsin 7-helix transmembrane proteins"/>
    <property type="match status" value="1"/>
</dbReference>
<keyword evidence="8 13" id="KW-0472">Membrane</keyword>
<dbReference type="InterPro" id="IPR000276">
    <property type="entry name" value="GPCR_Rhodpsn"/>
</dbReference>
<dbReference type="GO" id="GO:0005886">
    <property type="term" value="C:plasma membrane"/>
    <property type="evidence" value="ECO:0007669"/>
    <property type="project" value="UniProtKB-SubCell"/>
</dbReference>
<evidence type="ECO:0000313" key="16">
    <source>
        <dbReference type="Proteomes" id="UP000812440"/>
    </source>
</evidence>
<evidence type="ECO:0000256" key="13">
    <source>
        <dbReference type="SAM" id="Phobius"/>
    </source>
</evidence>
<evidence type="ECO:0000259" key="14">
    <source>
        <dbReference type="PROSITE" id="PS50262"/>
    </source>
</evidence>
<evidence type="ECO:0000256" key="7">
    <source>
        <dbReference type="ARBA" id="ARBA00023040"/>
    </source>
</evidence>
<keyword evidence="7" id="KW-0297">G-protein coupled receptor</keyword>
<evidence type="ECO:0000313" key="15">
    <source>
        <dbReference type="EMBL" id="KAG8441525.1"/>
    </source>
</evidence>
<feature type="transmembrane region" description="Helical" evidence="13">
    <location>
        <begin position="240"/>
        <end position="259"/>
    </location>
</feature>
<evidence type="ECO:0000256" key="1">
    <source>
        <dbReference type="ARBA" id="ARBA00004651"/>
    </source>
</evidence>
<evidence type="ECO:0000256" key="11">
    <source>
        <dbReference type="ARBA" id="ARBA00023180"/>
    </source>
</evidence>
<dbReference type="GO" id="GO:0004984">
    <property type="term" value="F:olfactory receptor activity"/>
    <property type="evidence" value="ECO:0007669"/>
    <property type="project" value="InterPro"/>
</dbReference>
<protein>
    <recommendedName>
        <fullName evidence="14">G-protein coupled receptors family 1 profile domain-containing protein</fullName>
    </recommendedName>
</protein>
<evidence type="ECO:0000256" key="2">
    <source>
        <dbReference type="ARBA" id="ARBA00022475"/>
    </source>
</evidence>
<evidence type="ECO:0000256" key="12">
    <source>
        <dbReference type="ARBA" id="ARBA00023224"/>
    </source>
</evidence>
<keyword evidence="3" id="KW-0716">Sensory transduction</keyword>
<feature type="transmembrane region" description="Helical" evidence="13">
    <location>
        <begin position="170"/>
        <end position="193"/>
    </location>
</feature>
<keyword evidence="6 13" id="KW-1133">Transmembrane helix</keyword>
<keyword evidence="2" id="KW-1003">Cell membrane</keyword>
<evidence type="ECO:0000256" key="4">
    <source>
        <dbReference type="ARBA" id="ARBA00022692"/>
    </source>
</evidence>
<feature type="transmembrane region" description="Helical" evidence="13">
    <location>
        <begin position="205"/>
        <end position="228"/>
    </location>
</feature>
<evidence type="ECO:0000256" key="8">
    <source>
        <dbReference type="ARBA" id="ARBA00023136"/>
    </source>
</evidence>
<evidence type="ECO:0000256" key="5">
    <source>
        <dbReference type="ARBA" id="ARBA00022725"/>
    </source>
</evidence>
<keyword evidence="10" id="KW-0675">Receptor</keyword>
<organism evidence="15 16">
    <name type="scientific">Hymenochirus boettgeri</name>
    <name type="common">Congo dwarf clawed frog</name>
    <dbReference type="NCBI Taxonomy" id="247094"/>
    <lineage>
        <taxon>Eukaryota</taxon>
        <taxon>Metazoa</taxon>
        <taxon>Chordata</taxon>
        <taxon>Craniata</taxon>
        <taxon>Vertebrata</taxon>
        <taxon>Euteleostomi</taxon>
        <taxon>Amphibia</taxon>
        <taxon>Batrachia</taxon>
        <taxon>Anura</taxon>
        <taxon>Pipoidea</taxon>
        <taxon>Pipidae</taxon>
        <taxon>Pipinae</taxon>
        <taxon>Hymenochirus</taxon>
    </lineage>
</organism>
<dbReference type="SUPFAM" id="SSF81321">
    <property type="entry name" value="Family A G protein-coupled receptor-like"/>
    <property type="match status" value="1"/>
</dbReference>
<dbReference type="AlphaFoldDB" id="A0A8T2J8E1"/>
<keyword evidence="5" id="KW-0552">Olfaction</keyword>
<dbReference type="Pfam" id="PF13853">
    <property type="entry name" value="7tm_4"/>
    <property type="match status" value="1"/>
</dbReference>
<evidence type="ECO:0000256" key="10">
    <source>
        <dbReference type="ARBA" id="ARBA00023170"/>
    </source>
</evidence>
<dbReference type="PRINTS" id="PR00237">
    <property type="entry name" value="GPCRRHODOPSN"/>
</dbReference>
<dbReference type="PROSITE" id="PS50262">
    <property type="entry name" value="G_PROTEIN_RECEP_F1_2"/>
    <property type="match status" value="1"/>
</dbReference>
<evidence type="ECO:0000256" key="3">
    <source>
        <dbReference type="ARBA" id="ARBA00022606"/>
    </source>
</evidence>
<comment type="subcellular location">
    <subcellularLocation>
        <location evidence="1">Cell membrane</location>
        <topology evidence="1">Multi-pass membrane protein</topology>
    </subcellularLocation>
</comment>
<feature type="domain" description="G-protein coupled receptors family 1 profile" evidence="14">
    <location>
        <begin position="8"/>
        <end position="257"/>
    </location>
</feature>
<evidence type="ECO:0000256" key="9">
    <source>
        <dbReference type="ARBA" id="ARBA00023157"/>
    </source>
</evidence>
<dbReference type="FunFam" id="1.20.1070.10:FF:000010">
    <property type="entry name" value="Olfactory receptor"/>
    <property type="match status" value="1"/>
</dbReference>
<evidence type="ECO:0000256" key="6">
    <source>
        <dbReference type="ARBA" id="ARBA00022989"/>
    </source>
</evidence>
<proteinExistence type="predicted"/>
<feature type="transmembrane region" description="Helical" evidence="13">
    <location>
        <begin position="107"/>
        <end position="127"/>
    </location>
</feature>
<dbReference type="GO" id="GO:0004930">
    <property type="term" value="F:G protein-coupled receptor activity"/>
    <property type="evidence" value="ECO:0007669"/>
    <property type="project" value="UniProtKB-KW"/>
</dbReference>